<accession>A0A5R9DVL2</accession>
<comment type="caution">
    <text evidence="1">The sequence shown here is derived from an EMBL/GenBank/DDBJ whole genome shotgun (WGS) entry which is preliminary data.</text>
</comment>
<organism evidence="1 2">
    <name type="scientific">Ruoffia tabacinasalis</name>
    <dbReference type="NCBI Taxonomy" id="87458"/>
    <lineage>
        <taxon>Bacteria</taxon>
        <taxon>Bacillati</taxon>
        <taxon>Bacillota</taxon>
        <taxon>Bacilli</taxon>
        <taxon>Lactobacillales</taxon>
        <taxon>Aerococcaceae</taxon>
        <taxon>Ruoffia</taxon>
    </lineage>
</organism>
<dbReference type="Pfam" id="PF14367">
    <property type="entry name" value="DUF4411"/>
    <property type="match status" value="1"/>
</dbReference>
<protein>
    <submittedName>
        <fullName evidence="1">DUF4411 family protein</fullName>
    </submittedName>
</protein>
<dbReference type="InterPro" id="IPR029060">
    <property type="entry name" value="PIN-like_dom_sf"/>
</dbReference>
<evidence type="ECO:0000313" key="2">
    <source>
        <dbReference type="Proteomes" id="UP000306420"/>
    </source>
</evidence>
<dbReference type="OrthoDB" id="3231195at2"/>
<name>A0A5R9DVL2_9LACT</name>
<evidence type="ECO:0000313" key="1">
    <source>
        <dbReference type="EMBL" id="TLQ40933.1"/>
    </source>
</evidence>
<proteinExistence type="predicted"/>
<sequence>MTKYLLDTNIYLDFYDRYYKFNYFPSFWLFFEDIINKSVVIPKIVLNEQFQDEKFNNWITENYTNDIINHKDFVIGWTEVLSYLQNSPFYNDKALTSDKGWAHERIADPWLIAIAKDLNLTLVTSETRNVNLNISQPSKSAKIPDVCDKFEVACININTFFEEINLEI</sequence>
<dbReference type="AlphaFoldDB" id="A0A5R9DVL2"/>
<dbReference type="Proteomes" id="UP000306420">
    <property type="component" value="Unassembled WGS sequence"/>
</dbReference>
<dbReference type="PIRSF" id="PIRSF008505">
    <property type="entry name" value="UCP008505"/>
    <property type="match status" value="1"/>
</dbReference>
<reference evidence="1 2" key="1">
    <citation type="submission" date="2019-05" db="EMBL/GenBank/DDBJ databases">
        <title>The metagenome of a microbial culture collection derived from dairy environment covers the genomic content of the human microbiome.</title>
        <authorList>
            <person name="Roder T."/>
            <person name="Wuthrich D."/>
            <person name="Sattari Z."/>
            <person name="Von Ah U."/>
            <person name="Bar C."/>
            <person name="Ronchi F."/>
            <person name="Macpherson A.J."/>
            <person name="Ganal-Vonarburg S.C."/>
            <person name="Bruggmann R."/>
            <person name="Vergeres G."/>
        </authorList>
    </citation>
    <scope>NUCLEOTIDE SEQUENCE [LARGE SCALE GENOMIC DNA]</scope>
    <source>
        <strain evidence="1 2">FAM 24227</strain>
    </source>
</reference>
<gene>
    <name evidence="1" type="ORF">FEZ33_07110</name>
</gene>
<dbReference type="InterPro" id="IPR016541">
    <property type="entry name" value="UCP008505"/>
</dbReference>
<dbReference type="EMBL" id="VBSP01000022">
    <property type="protein sequence ID" value="TLQ40933.1"/>
    <property type="molecule type" value="Genomic_DNA"/>
</dbReference>
<dbReference type="RefSeq" id="WP_138404710.1">
    <property type="nucleotide sequence ID" value="NZ_VBSP01000022.1"/>
</dbReference>
<dbReference type="SUPFAM" id="SSF88723">
    <property type="entry name" value="PIN domain-like"/>
    <property type="match status" value="1"/>
</dbReference>